<keyword evidence="10 11" id="KW-0472">Membrane</keyword>
<proteinExistence type="inferred from homology"/>
<feature type="domain" description="ABC transmembrane type-1" evidence="12">
    <location>
        <begin position="329"/>
        <end position="528"/>
    </location>
</feature>
<feature type="transmembrane region" description="Helical" evidence="11">
    <location>
        <begin position="325"/>
        <end position="348"/>
    </location>
</feature>
<evidence type="ECO:0000256" key="11">
    <source>
        <dbReference type="RuleBase" id="RU363032"/>
    </source>
</evidence>
<dbReference type="Gene3D" id="1.10.3720.10">
    <property type="entry name" value="MetI-like"/>
    <property type="match status" value="2"/>
</dbReference>
<dbReference type="AlphaFoldDB" id="A0A1Q9ALC8"/>
<feature type="domain" description="ABC transmembrane type-1" evidence="12">
    <location>
        <begin position="52"/>
        <end position="256"/>
    </location>
</feature>
<evidence type="ECO:0000256" key="7">
    <source>
        <dbReference type="ARBA" id="ARBA00022692"/>
    </source>
</evidence>
<feature type="transmembrane region" description="Helical" evidence="11">
    <location>
        <begin position="89"/>
        <end position="113"/>
    </location>
</feature>
<dbReference type="EMBL" id="MKIO01000024">
    <property type="protein sequence ID" value="OLP56128.1"/>
    <property type="molecule type" value="Genomic_DNA"/>
</dbReference>
<feature type="transmembrane region" description="Helical" evidence="11">
    <location>
        <begin position="133"/>
        <end position="156"/>
    </location>
</feature>
<feature type="transmembrane region" description="Helical" evidence="11">
    <location>
        <begin position="56"/>
        <end position="77"/>
    </location>
</feature>
<sequence>MRRGLVPGLLALLFLAGFVGLALIALLTADAGLPASSASAAAWFDVTVWRSLRFTLLQAGLSTLLSVGLALPVARALARRPCFAGRIWLVRLMALPLGLPALVAALGLLGVWGRQGVVNQALAWLGLSDPVSIYGLTGILLAHVFFNMPLAVRLFLGGLERIPAEHWRIAANLGLGPFALWRFVEWPVLRGLLPGVAGLVFMLCATSFTLVLTLGGGPAATTLEVAIYQALRFDFDPARAVALSALQIGVTLALLMALRLAAPAPEEGLTAGRASRRFDGAGWSARLADAAVLALAALFVAAPLLSVTLSGLAARPLRLIAEPVFQRALLTSLSIAAASAALSVLLSLSLISTRLAAQARRHRPLSLRLLAAATDSAGSLVLLVPPVVLGAGWFLLLRPFGSVGPFAPVIVILINALMALPFAIRILAPALATHRARTSRLAESLGLSGWNRLRRIDLPCLARPLMMALSFAAALSLGDLGAVALFGSQDLVTLPYLLFSRLGSYRTQDAAGLALLLGLVCLLLTMIGTPATMTSPHRIKEDR</sequence>
<evidence type="ECO:0000256" key="4">
    <source>
        <dbReference type="ARBA" id="ARBA00022448"/>
    </source>
</evidence>
<evidence type="ECO:0000256" key="6">
    <source>
        <dbReference type="ARBA" id="ARBA00022519"/>
    </source>
</evidence>
<evidence type="ECO:0000256" key="2">
    <source>
        <dbReference type="ARBA" id="ARBA00011650"/>
    </source>
</evidence>
<feature type="transmembrane region" description="Helical" evidence="11">
    <location>
        <begin position="369"/>
        <end position="394"/>
    </location>
</feature>
<dbReference type="GO" id="GO:0022857">
    <property type="term" value="F:transmembrane transporter activity"/>
    <property type="evidence" value="ECO:0007669"/>
    <property type="project" value="InterPro"/>
</dbReference>
<dbReference type="STRING" id="1672749.BJF92_20220"/>
<evidence type="ECO:0000259" key="12">
    <source>
        <dbReference type="PROSITE" id="PS50928"/>
    </source>
</evidence>
<evidence type="ECO:0000256" key="9">
    <source>
        <dbReference type="ARBA" id="ARBA00022989"/>
    </source>
</evidence>
<dbReference type="InterPro" id="IPR000515">
    <property type="entry name" value="MetI-like"/>
</dbReference>
<dbReference type="NCBIfam" id="TIGR01253">
    <property type="entry name" value="thiP"/>
    <property type="match status" value="1"/>
</dbReference>
<comment type="similarity">
    <text evidence="11">Belongs to the binding-protein-dependent transport system permease family.</text>
</comment>
<dbReference type="InterPro" id="IPR005947">
    <property type="entry name" value="ThiP_ABC_transpt"/>
</dbReference>
<keyword evidence="5" id="KW-1003">Cell membrane</keyword>
<dbReference type="PROSITE" id="PS50928">
    <property type="entry name" value="ABC_TM1"/>
    <property type="match status" value="2"/>
</dbReference>
<feature type="transmembrane region" description="Helical" evidence="11">
    <location>
        <begin position="406"/>
        <end position="428"/>
    </location>
</feature>
<evidence type="ECO:0000256" key="1">
    <source>
        <dbReference type="ARBA" id="ARBA00004429"/>
    </source>
</evidence>
<evidence type="ECO:0000313" key="14">
    <source>
        <dbReference type="Proteomes" id="UP000186143"/>
    </source>
</evidence>
<feature type="transmembrane region" description="Helical" evidence="11">
    <location>
        <begin position="283"/>
        <end position="305"/>
    </location>
</feature>
<comment type="subunit">
    <text evidence="2">The complex is composed of two ATP-binding proteins (ThiQ), two transmembrane proteins (ThiP) and a solute-binding protein (ThiB).</text>
</comment>
<feature type="transmembrane region" description="Helical" evidence="11">
    <location>
        <begin position="192"/>
        <end position="220"/>
    </location>
</feature>
<evidence type="ECO:0000256" key="8">
    <source>
        <dbReference type="ARBA" id="ARBA00022737"/>
    </source>
</evidence>
<name>A0A1Q9ALC8_9HYPH</name>
<dbReference type="CDD" id="cd06261">
    <property type="entry name" value="TM_PBP2"/>
    <property type="match status" value="1"/>
</dbReference>
<feature type="transmembrane region" description="Helical" evidence="11">
    <location>
        <begin position="510"/>
        <end position="533"/>
    </location>
</feature>
<dbReference type="OrthoDB" id="7066776at2"/>
<dbReference type="InterPro" id="IPR035906">
    <property type="entry name" value="MetI-like_sf"/>
</dbReference>
<dbReference type="SUPFAM" id="SSF161098">
    <property type="entry name" value="MetI-like"/>
    <property type="match status" value="2"/>
</dbReference>
<dbReference type="RefSeq" id="WP_075634207.1">
    <property type="nucleotide sequence ID" value="NZ_MKIO01000024.1"/>
</dbReference>
<keyword evidence="6" id="KW-0997">Cell inner membrane</keyword>
<protein>
    <recommendedName>
        <fullName evidence="3">Thiamine transport system permease protein ThiP</fullName>
    </recommendedName>
</protein>
<comment type="caution">
    <text evidence="13">The sequence shown here is derived from an EMBL/GenBank/DDBJ whole genome shotgun (WGS) entry which is preliminary data.</text>
</comment>
<keyword evidence="9 11" id="KW-1133">Transmembrane helix</keyword>
<keyword evidence="7 11" id="KW-0812">Transmembrane</keyword>
<feature type="transmembrane region" description="Helical" evidence="11">
    <location>
        <begin position="465"/>
        <end position="487"/>
    </location>
</feature>
<reference evidence="13 14" key="1">
    <citation type="submission" date="2016-09" db="EMBL/GenBank/DDBJ databases">
        <title>Rhizobium sp. nov., a novel species isolated from the rice rhizosphere.</title>
        <authorList>
            <person name="Zhao J."/>
            <person name="Zhang X."/>
        </authorList>
    </citation>
    <scope>NUCLEOTIDE SEQUENCE [LARGE SCALE GENOMIC DNA]</scope>
    <source>
        <strain evidence="13 14">MH17</strain>
    </source>
</reference>
<evidence type="ECO:0000256" key="10">
    <source>
        <dbReference type="ARBA" id="ARBA00023136"/>
    </source>
</evidence>
<feature type="transmembrane region" description="Helical" evidence="11">
    <location>
        <begin position="240"/>
        <end position="262"/>
    </location>
</feature>
<dbReference type="GO" id="GO:0015888">
    <property type="term" value="P:thiamine transport"/>
    <property type="evidence" value="ECO:0007669"/>
    <property type="project" value="InterPro"/>
</dbReference>
<keyword evidence="8" id="KW-0677">Repeat</keyword>
<accession>A0A1Q9ALC8</accession>
<organism evidence="13 14">
    <name type="scientific">Xaviernesmea rhizosphaerae</name>
    <dbReference type="NCBI Taxonomy" id="1672749"/>
    <lineage>
        <taxon>Bacteria</taxon>
        <taxon>Pseudomonadati</taxon>
        <taxon>Pseudomonadota</taxon>
        <taxon>Alphaproteobacteria</taxon>
        <taxon>Hyphomicrobiales</taxon>
        <taxon>Rhizobiaceae</taxon>
        <taxon>Rhizobium/Agrobacterium group</taxon>
        <taxon>Xaviernesmea</taxon>
    </lineage>
</organism>
<comment type="subcellular location">
    <subcellularLocation>
        <location evidence="1">Cell inner membrane</location>
        <topology evidence="1">Multi-pass membrane protein</topology>
    </subcellularLocation>
    <subcellularLocation>
        <location evidence="11">Cell membrane</location>
        <topology evidence="11">Multi-pass membrane protein</topology>
    </subcellularLocation>
</comment>
<dbReference type="Proteomes" id="UP000186143">
    <property type="component" value="Unassembled WGS sequence"/>
</dbReference>
<evidence type="ECO:0000256" key="3">
    <source>
        <dbReference type="ARBA" id="ARBA00016947"/>
    </source>
</evidence>
<evidence type="ECO:0000256" key="5">
    <source>
        <dbReference type="ARBA" id="ARBA00022475"/>
    </source>
</evidence>
<dbReference type="Pfam" id="PF00528">
    <property type="entry name" value="BPD_transp_1"/>
    <property type="match status" value="1"/>
</dbReference>
<dbReference type="PANTHER" id="PTHR30183:SF9">
    <property type="entry name" value="THIAMINE TRANSPORT SYSTEM PERMEASE PROTEIN THIP"/>
    <property type="match status" value="1"/>
</dbReference>
<keyword evidence="4 11" id="KW-0813">Transport</keyword>
<evidence type="ECO:0000313" key="13">
    <source>
        <dbReference type="EMBL" id="OLP56128.1"/>
    </source>
</evidence>
<dbReference type="GO" id="GO:0005886">
    <property type="term" value="C:plasma membrane"/>
    <property type="evidence" value="ECO:0007669"/>
    <property type="project" value="UniProtKB-SubCell"/>
</dbReference>
<gene>
    <name evidence="13" type="ORF">BJF92_20220</name>
</gene>
<dbReference type="PANTHER" id="PTHR30183">
    <property type="entry name" value="MOLYBDENUM TRANSPORT SYSTEM PERMEASE PROTEIN MODB"/>
    <property type="match status" value="1"/>
</dbReference>